<evidence type="ECO:0000313" key="1">
    <source>
        <dbReference type="EMBL" id="MDA0179391.1"/>
    </source>
</evidence>
<dbReference type="EMBL" id="JAPDDP010000004">
    <property type="protein sequence ID" value="MDA0179391.1"/>
    <property type="molecule type" value="Genomic_DNA"/>
</dbReference>
<comment type="caution">
    <text evidence="1">The sequence shown here is derived from an EMBL/GenBank/DDBJ whole genome shotgun (WGS) entry which is preliminary data.</text>
</comment>
<gene>
    <name evidence="1" type="ORF">OJ997_03710</name>
</gene>
<dbReference type="AlphaFoldDB" id="A0A9X3S7P0"/>
<protein>
    <submittedName>
        <fullName evidence="1">Uncharacterized protein</fullName>
    </submittedName>
</protein>
<name>A0A9X3S7P0_9ACTN</name>
<dbReference type="Proteomes" id="UP001147653">
    <property type="component" value="Unassembled WGS sequence"/>
</dbReference>
<keyword evidence="2" id="KW-1185">Reference proteome</keyword>
<accession>A0A9X3S7P0</accession>
<organism evidence="1 2">
    <name type="scientific">Solirubrobacter phytolaccae</name>
    <dbReference type="NCBI Taxonomy" id="1404360"/>
    <lineage>
        <taxon>Bacteria</taxon>
        <taxon>Bacillati</taxon>
        <taxon>Actinomycetota</taxon>
        <taxon>Thermoleophilia</taxon>
        <taxon>Solirubrobacterales</taxon>
        <taxon>Solirubrobacteraceae</taxon>
        <taxon>Solirubrobacter</taxon>
    </lineage>
</organism>
<proteinExistence type="predicted"/>
<dbReference type="RefSeq" id="WP_270023664.1">
    <property type="nucleotide sequence ID" value="NZ_JAPDDP010000004.1"/>
</dbReference>
<evidence type="ECO:0000313" key="2">
    <source>
        <dbReference type="Proteomes" id="UP001147653"/>
    </source>
</evidence>
<sequence>MTNESFVEQLRAAVPEAFTGCAPDEFDDEDGALTYPALAHALFWLDDHAVKFSWLRRRRGSVRPEFEDVMRRFWTYLERVLEDPGELDAETLIWIECFEHDDWTVAERFMGPRTLALRSGLS</sequence>
<reference evidence="1" key="1">
    <citation type="submission" date="2022-10" db="EMBL/GenBank/DDBJ databases">
        <title>The WGS of Solirubrobacter phytolaccae KCTC 29190.</title>
        <authorList>
            <person name="Jiang Z."/>
        </authorList>
    </citation>
    <scope>NUCLEOTIDE SEQUENCE</scope>
    <source>
        <strain evidence="1">KCTC 29190</strain>
    </source>
</reference>